<sequence>MSNMAISPVLTNNFPLKLHTERWIRTRFPPFHPTRGVLRSGNCVITATSSNHPLILYSPKGGHHRSIQCLKQPSLLPPPGGGAFREKKSSEAGSESEVIGYIPRVVLVVVEVGGFAMEWWHKMMFPIQRLWIVVAKRLGIRKSGLVKLRHDVRTCEYEDVHVLWDMLKRNEIESTGSKTKKRHFKQICDWSRRAPYLCCSF</sequence>
<gene>
    <name evidence="1" type="ORF">TEA_025119</name>
</gene>
<dbReference type="PANTHER" id="PTHR33181:SF4">
    <property type="entry name" value="OVULE PROTEIN"/>
    <property type="match status" value="1"/>
</dbReference>
<dbReference type="Proteomes" id="UP000306102">
    <property type="component" value="Unassembled WGS sequence"/>
</dbReference>
<dbReference type="EMBL" id="SDRB02010834">
    <property type="protein sequence ID" value="THG03970.1"/>
    <property type="molecule type" value="Genomic_DNA"/>
</dbReference>
<protein>
    <submittedName>
        <fullName evidence="1">Uncharacterized protein</fullName>
    </submittedName>
</protein>
<dbReference type="PANTHER" id="PTHR33181">
    <property type="entry name" value="OS01G0778500 PROTEIN"/>
    <property type="match status" value="1"/>
</dbReference>
<dbReference type="AlphaFoldDB" id="A0A4S4DLX0"/>
<proteinExistence type="predicted"/>
<evidence type="ECO:0000313" key="2">
    <source>
        <dbReference type="Proteomes" id="UP000306102"/>
    </source>
</evidence>
<name>A0A4S4DLX0_CAMSN</name>
<reference evidence="1 2" key="1">
    <citation type="journal article" date="2018" name="Proc. Natl. Acad. Sci. U.S.A.">
        <title>Draft genome sequence of Camellia sinensis var. sinensis provides insights into the evolution of the tea genome and tea quality.</title>
        <authorList>
            <person name="Wei C."/>
            <person name="Yang H."/>
            <person name="Wang S."/>
            <person name="Zhao J."/>
            <person name="Liu C."/>
            <person name="Gao L."/>
            <person name="Xia E."/>
            <person name="Lu Y."/>
            <person name="Tai Y."/>
            <person name="She G."/>
            <person name="Sun J."/>
            <person name="Cao H."/>
            <person name="Tong W."/>
            <person name="Gao Q."/>
            <person name="Li Y."/>
            <person name="Deng W."/>
            <person name="Jiang X."/>
            <person name="Wang W."/>
            <person name="Chen Q."/>
            <person name="Zhang S."/>
            <person name="Li H."/>
            <person name="Wu J."/>
            <person name="Wang P."/>
            <person name="Li P."/>
            <person name="Shi C."/>
            <person name="Zheng F."/>
            <person name="Jian J."/>
            <person name="Huang B."/>
            <person name="Shan D."/>
            <person name="Shi M."/>
            <person name="Fang C."/>
            <person name="Yue Y."/>
            <person name="Li F."/>
            <person name="Li D."/>
            <person name="Wei S."/>
            <person name="Han B."/>
            <person name="Jiang C."/>
            <person name="Yin Y."/>
            <person name="Xia T."/>
            <person name="Zhang Z."/>
            <person name="Bennetzen J.L."/>
            <person name="Zhao S."/>
            <person name="Wan X."/>
        </authorList>
    </citation>
    <scope>NUCLEOTIDE SEQUENCE [LARGE SCALE GENOMIC DNA]</scope>
    <source>
        <strain evidence="2">cv. Shuchazao</strain>
        <tissue evidence="1">Leaf</tissue>
    </source>
</reference>
<organism evidence="1 2">
    <name type="scientific">Camellia sinensis var. sinensis</name>
    <name type="common">China tea</name>
    <dbReference type="NCBI Taxonomy" id="542762"/>
    <lineage>
        <taxon>Eukaryota</taxon>
        <taxon>Viridiplantae</taxon>
        <taxon>Streptophyta</taxon>
        <taxon>Embryophyta</taxon>
        <taxon>Tracheophyta</taxon>
        <taxon>Spermatophyta</taxon>
        <taxon>Magnoliopsida</taxon>
        <taxon>eudicotyledons</taxon>
        <taxon>Gunneridae</taxon>
        <taxon>Pentapetalae</taxon>
        <taxon>asterids</taxon>
        <taxon>Ericales</taxon>
        <taxon>Theaceae</taxon>
        <taxon>Camellia</taxon>
    </lineage>
</organism>
<dbReference type="STRING" id="542762.A0A4S4DLX0"/>
<comment type="caution">
    <text evidence="1">The sequence shown here is derived from an EMBL/GenBank/DDBJ whole genome shotgun (WGS) entry which is preliminary data.</text>
</comment>
<accession>A0A4S4DLX0</accession>
<evidence type="ECO:0000313" key="1">
    <source>
        <dbReference type="EMBL" id="THG03970.1"/>
    </source>
</evidence>
<keyword evidence="2" id="KW-1185">Reference proteome</keyword>